<reference evidence="2 3" key="1">
    <citation type="submission" date="2019-10" db="EMBL/GenBank/DDBJ databases">
        <authorList>
            <person name="Wolf R A."/>
        </authorList>
    </citation>
    <scope>NUCLEOTIDE SEQUENCE [LARGE SCALE GENOMIC DNA]</scope>
    <source>
        <strain evidence="2">Collinsella_aerofaciens_MC2</strain>
    </source>
</reference>
<protein>
    <submittedName>
        <fullName evidence="2">Uncharacterized protein</fullName>
    </submittedName>
</protein>
<feature type="region of interest" description="Disordered" evidence="1">
    <location>
        <begin position="136"/>
        <end position="181"/>
    </location>
</feature>
<dbReference type="EMBL" id="CABWIE010000072">
    <property type="protein sequence ID" value="VWM05208.1"/>
    <property type="molecule type" value="Genomic_DNA"/>
</dbReference>
<feature type="region of interest" description="Disordered" evidence="1">
    <location>
        <begin position="1"/>
        <end position="98"/>
    </location>
</feature>
<name>A0A5K1JJB4_9ACTN</name>
<evidence type="ECO:0000313" key="2">
    <source>
        <dbReference type="EMBL" id="VWM05208.1"/>
    </source>
</evidence>
<proteinExistence type="predicted"/>
<organism evidence="2 3">
    <name type="scientific">Collinsella aerofaciens</name>
    <dbReference type="NCBI Taxonomy" id="74426"/>
    <lineage>
        <taxon>Bacteria</taxon>
        <taxon>Bacillati</taxon>
        <taxon>Actinomycetota</taxon>
        <taxon>Coriobacteriia</taxon>
        <taxon>Coriobacteriales</taxon>
        <taxon>Coriobacteriaceae</taxon>
        <taxon>Collinsella</taxon>
    </lineage>
</organism>
<dbReference type="AlphaFoldDB" id="A0A5K1JJB4"/>
<gene>
    <name evidence="2" type="ORF">KCJAJFAP_02288</name>
</gene>
<evidence type="ECO:0000313" key="3">
    <source>
        <dbReference type="Proteomes" id="UP000361836"/>
    </source>
</evidence>
<dbReference type="Proteomes" id="UP000361836">
    <property type="component" value="Unassembled WGS sequence"/>
</dbReference>
<sequence>MKGQSNPEISRSPRNSFRASVARSPPEVEHRMDEGASPPTESNRTPNAGGPERGSQSMWAKLCAREGNSPDRPLRSPSSSRVAKDVRPPRQPGCWLRSSHPFKECVTAHWSSGHAPTIHGAKLDTEAAGFYLSRIGRGASHGRGSRRATGGGAHGSENAGMSSERRESNSSAVNPRFPGQG</sequence>
<accession>A0A5K1JJB4</accession>
<keyword evidence="3" id="KW-1185">Reference proteome</keyword>
<feature type="compositionally biased region" description="Polar residues" evidence="1">
    <location>
        <begin position="1"/>
        <end position="18"/>
    </location>
</feature>
<evidence type="ECO:0000256" key="1">
    <source>
        <dbReference type="SAM" id="MobiDB-lite"/>
    </source>
</evidence>